<sequence length="103" mass="12047">MLANHFSLKLHVHHFHETKSMSRSSSFLIIFLLLSHFFPYSSSSTRIMIQQVTETDHHHYHHPPRGTERDHVQRKALHEVHSGPNPISNSIPQQKLKSDTQKH</sequence>
<accession>A0AAN9LFZ0</accession>
<keyword evidence="3" id="KW-1185">Reference proteome</keyword>
<dbReference type="Proteomes" id="UP001374584">
    <property type="component" value="Unassembled WGS sequence"/>
</dbReference>
<dbReference type="EMBL" id="JAYMYR010000010">
    <property type="protein sequence ID" value="KAK7335189.1"/>
    <property type="molecule type" value="Genomic_DNA"/>
</dbReference>
<comment type="caution">
    <text evidence="2">The sequence shown here is derived from an EMBL/GenBank/DDBJ whole genome shotgun (WGS) entry which is preliminary data.</text>
</comment>
<evidence type="ECO:0000313" key="3">
    <source>
        <dbReference type="Proteomes" id="UP001374584"/>
    </source>
</evidence>
<feature type="region of interest" description="Disordered" evidence="1">
    <location>
        <begin position="79"/>
        <end position="103"/>
    </location>
</feature>
<organism evidence="2 3">
    <name type="scientific">Phaseolus coccineus</name>
    <name type="common">Scarlet runner bean</name>
    <name type="synonym">Phaseolus multiflorus</name>
    <dbReference type="NCBI Taxonomy" id="3886"/>
    <lineage>
        <taxon>Eukaryota</taxon>
        <taxon>Viridiplantae</taxon>
        <taxon>Streptophyta</taxon>
        <taxon>Embryophyta</taxon>
        <taxon>Tracheophyta</taxon>
        <taxon>Spermatophyta</taxon>
        <taxon>Magnoliopsida</taxon>
        <taxon>eudicotyledons</taxon>
        <taxon>Gunneridae</taxon>
        <taxon>Pentapetalae</taxon>
        <taxon>rosids</taxon>
        <taxon>fabids</taxon>
        <taxon>Fabales</taxon>
        <taxon>Fabaceae</taxon>
        <taxon>Papilionoideae</taxon>
        <taxon>50 kb inversion clade</taxon>
        <taxon>NPAAA clade</taxon>
        <taxon>indigoferoid/millettioid clade</taxon>
        <taxon>Phaseoleae</taxon>
        <taxon>Phaseolus</taxon>
    </lineage>
</organism>
<reference evidence="2 3" key="1">
    <citation type="submission" date="2024-01" db="EMBL/GenBank/DDBJ databases">
        <title>The genomes of 5 underutilized Papilionoideae crops provide insights into root nodulation and disease resistanc.</title>
        <authorList>
            <person name="Jiang F."/>
        </authorList>
    </citation>
    <scope>NUCLEOTIDE SEQUENCE [LARGE SCALE GENOMIC DNA]</scope>
    <source>
        <strain evidence="2">JINMINGXINNONG_FW02</strain>
        <tissue evidence="2">Leaves</tissue>
    </source>
</reference>
<protein>
    <submittedName>
        <fullName evidence="2">Uncharacterized protein</fullName>
    </submittedName>
</protein>
<dbReference type="AlphaFoldDB" id="A0AAN9LFZ0"/>
<evidence type="ECO:0000313" key="2">
    <source>
        <dbReference type="EMBL" id="KAK7335189.1"/>
    </source>
</evidence>
<feature type="compositionally biased region" description="Polar residues" evidence="1">
    <location>
        <begin position="85"/>
        <end position="95"/>
    </location>
</feature>
<evidence type="ECO:0000256" key="1">
    <source>
        <dbReference type="SAM" id="MobiDB-lite"/>
    </source>
</evidence>
<name>A0AAN9LFZ0_PHACN</name>
<proteinExistence type="predicted"/>
<gene>
    <name evidence="2" type="ORF">VNO80_26965</name>
</gene>